<feature type="transmembrane region" description="Helical" evidence="1">
    <location>
        <begin position="331"/>
        <end position="352"/>
    </location>
</feature>
<keyword evidence="1" id="KW-1133">Transmembrane helix</keyword>
<keyword evidence="1" id="KW-0472">Membrane</keyword>
<evidence type="ECO:0000313" key="2">
    <source>
        <dbReference type="EMBL" id="MCV9926072.1"/>
    </source>
</evidence>
<dbReference type="InterPro" id="IPR022134">
    <property type="entry name" value="DUF3667"/>
</dbReference>
<comment type="caution">
    <text evidence="2">The sequence shown here is derived from an EMBL/GenBank/DDBJ whole genome shotgun (WGS) entry which is preliminary data.</text>
</comment>
<accession>A0A9X2ZCL4</accession>
<keyword evidence="3" id="KW-1185">Reference proteome</keyword>
<name>A0A9X2ZCL4_9FLAO</name>
<feature type="transmembrane region" description="Helical" evidence="1">
    <location>
        <begin position="292"/>
        <end position="310"/>
    </location>
</feature>
<dbReference type="EMBL" id="JAOZEW010000001">
    <property type="protein sequence ID" value="MCV9926072.1"/>
    <property type="molecule type" value="Genomic_DNA"/>
</dbReference>
<evidence type="ECO:0000256" key="1">
    <source>
        <dbReference type="SAM" id="Phobius"/>
    </source>
</evidence>
<keyword evidence="1" id="KW-0812">Transmembrane</keyword>
<proteinExistence type="predicted"/>
<dbReference type="AlphaFoldDB" id="A0A9X2ZCL4"/>
<feature type="transmembrane region" description="Helical" evidence="1">
    <location>
        <begin position="266"/>
        <end position="286"/>
    </location>
</feature>
<dbReference type="Pfam" id="PF12412">
    <property type="entry name" value="DUF3667"/>
    <property type="match status" value="1"/>
</dbReference>
<sequence length="355" mass="41722">MSKSPLRKDKTCLNCRHVVEQKFCPNCGQENTDTRKTFHHLFIHFFEDLTHYENAFWRTIKNLLFKPAALTKEYLSGKRLSYLAPVRLYIFISFVTFLLIAIFPLHVNDNSTDTLKSENIQKQTSAITNSLKEDKDVKALLNSKSISSEDKKAIEEVLSNPQTSKKSLVQFGYKSVNQLDSIQKYGSKAEKLSDFSYWINRKIQLIKDKNTGREALDKFAESFIHNLPKVLFIIMPFFAFFLWVFHSKKRWYYFDHGIFTLHYFSFLLLIFLVIFIIGKIGVLFGGNPIVDTIVRLITIIGSIWMFYYFFPAHHRFYGETRTVSFFKSITLFFINSFFILFLLVAFAFYTFINIH</sequence>
<gene>
    <name evidence="2" type="ORF">OIU83_00265</name>
</gene>
<reference evidence="2" key="1">
    <citation type="submission" date="2022-10" db="EMBL/GenBank/DDBJ databases">
        <title>Two novel species of Flavobacterium.</title>
        <authorList>
            <person name="Liu Q."/>
            <person name="Xin Y.-H."/>
        </authorList>
    </citation>
    <scope>NUCLEOTIDE SEQUENCE</scope>
    <source>
        <strain evidence="2">LS1R49</strain>
    </source>
</reference>
<dbReference type="RefSeq" id="WP_264204280.1">
    <property type="nucleotide sequence ID" value="NZ_JAOZEW010000001.1"/>
</dbReference>
<feature type="transmembrane region" description="Helical" evidence="1">
    <location>
        <begin position="88"/>
        <end position="107"/>
    </location>
</feature>
<organism evidence="2 3">
    <name type="scientific">Flavobacterium shii</name>
    <dbReference type="NCBI Taxonomy" id="2987687"/>
    <lineage>
        <taxon>Bacteria</taxon>
        <taxon>Pseudomonadati</taxon>
        <taxon>Bacteroidota</taxon>
        <taxon>Flavobacteriia</taxon>
        <taxon>Flavobacteriales</taxon>
        <taxon>Flavobacteriaceae</taxon>
        <taxon>Flavobacterium</taxon>
    </lineage>
</organism>
<protein>
    <submittedName>
        <fullName evidence="2">DUF3667 domain-containing protein</fullName>
    </submittedName>
</protein>
<dbReference type="Proteomes" id="UP001151079">
    <property type="component" value="Unassembled WGS sequence"/>
</dbReference>
<evidence type="ECO:0000313" key="3">
    <source>
        <dbReference type="Proteomes" id="UP001151079"/>
    </source>
</evidence>
<feature type="transmembrane region" description="Helical" evidence="1">
    <location>
        <begin position="227"/>
        <end position="245"/>
    </location>
</feature>